<dbReference type="EMBL" id="SOHM01000007">
    <property type="protein sequence ID" value="TFD94056.1"/>
    <property type="molecule type" value="Genomic_DNA"/>
</dbReference>
<dbReference type="RefSeq" id="WP_134639485.1">
    <property type="nucleotide sequence ID" value="NZ_SOHM01000007.1"/>
</dbReference>
<dbReference type="Pfam" id="PF04832">
    <property type="entry name" value="SOUL"/>
    <property type="match status" value="1"/>
</dbReference>
<sequence>MTAQQPYTVVRAFPSFDVRRYPDRVVVQVPVEGDFVRAAGRGVRQLLDYLGGRNRSGTSLPVTTPVLQELAGESRHLVSLVLQGHQDPDLAPGPLDEHLRVRFVPAHEAAVLRFGGGWSTGRFTDRGRALLGWLPAADLLPDGPVYFARFGPTSRTGYLATNEALVRVISA</sequence>
<organism evidence="1 2">
    <name type="scientific">Cryobacterium lactosi</name>
    <dbReference type="NCBI Taxonomy" id="1259202"/>
    <lineage>
        <taxon>Bacteria</taxon>
        <taxon>Bacillati</taxon>
        <taxon>Actinomycetota</taxon>
        <taxon>Actinomycetes</taxon>
        <taxon>Micrococcales</taxon>
        <taxon>Microbacteriaceae</taxon>
        <taxon>Cryobacterium</taxon>
    </lineage>
</organism>
<name>A0A4R9BYH9_9MICO</name>
<dbReference type="InterPro" id="IPR011256">
    <property type="entry name" value="Reg_factor_effector_dom_sf"/>
</dbReference>
<dbReference type="SUPFAM" id="SSF55136">
    <property type="entry name" value="Probable bacterial effector-binding domain"/>
    <property type="match status" value="1"/>
</dbReference>
<dbReference type="InterPro" id="IPR006917">
    <property type="entry name" value="SOUL_heme-bd"/>
</dbReference>
<comment type="caution">
    <text evidence="1">The sequence shown here is derived from an EMBL/GenBank/DDBJ whole genome shotgun (WGS) entry which is preliminary data.</text>
</comment>
<dbReference type="PANTHER" id="PTHR11220:SF1">
    <property type="entry name" value="HEME-BINDING PROTEIN 2"/>
    <property type="match status" value="1"/>
</dbReference>
<gene>
    <name evidence="1" type="ORF">E3T61_03415</name>
</gene>
<evidence type="ECO:0000313" key="1">
    <source>
        <dbReference type="EMBL" id="TFD94056.1"/>
    </source>
</evidence>
<dbReference type="OrthoDB" id="2156220at2"/>
<dbReference type="Proteomes" id="UP000298468">
    <property type="component" value="Unassembled WGS sequence"/>
</dbReference>
<dbReference type="Gene3D" id="3.20.80.10">
    <property type="entry name" value="Regulatory factor, effector binding domain"/>
    <property type="match status" value="1"/>
</dbReference>
<dbReference type="PANTHER" id="PTHR11220">
    <property type="entry name" value="HEME-BINDING PROTEIN-RELATED"/>
    <property type="match status" value="1"/>
</dbReference>
<dbReference type="AlphaFoldDB" id="A0A4R9BYH9"/>
<evidence type="ECO:0000313" key="2">
    <source>
        <dbReference type="Proteomes" id="UP000298468"/>
    </source>
</evidence>
<reference evidence="1 2" key="1">
    <citation type="submission" date="2019-03" db="EMBL/GenBank/DDBJ databases">
        <title>Genomics of glacier-inhabiting Cryobacterium strains.</title>
        <authorList>
            <person name="Liu Q."/>
            <person name="Xin Y.-H."/>
        </authorList>
    </citation>
    <scope>NUCLEOTIDE SEQUENCE [LARGE SCALE GENOMIC DNA]</scope>
    <source>
        <strain evidence="1 2">Sr59</strain>
    </source>
</reference>
<keyword evidence="2" id="KW-1185">Reference proteome</keyword>
<protein>
    <submittedName>
        <fullName evidence="1">Heme-binding protein</fullName>
    </submittedName>
</protein>
<proteinExistence type="predicted"/>
<accession>A0A4R9BYH9</accession>